<protein>
    <submittedName>
        <fullName evidence="1">Uncharacterized protein</fullName>
    </submittedName>
</protein>
<dbReference type="Proteomes" id="UP001177021">
    <property type="component" value="Unassembled WGS sequence"/>
</dbReference>
<name>A0ACB0JN79_TRIPR</name>
<organism evidence="1 2">
    <name type="scientific">Trifolium pratense</name>
    <name type="common">Red clover</name>
    <dbReference type="NCBI Taxonomy" id="57577"/>
    <lineage>
        <taxon>Eukaryota</taxon>
        <taxon>Viridiplantae</taxon>
        <taxon>Streptophyta</taxon>
        <taxon>Embryophyta</taxon>
        <taxon>Tracheophyta</taxon>
        <taxon>Spermatophyta</taxon>
        <taxon>Magnoliopsida</taxon>
        <taxon>eudicotyledons</taxon>
        <taxon>Gunneridae</taxon>
        <taxon>Pentapetalae</taxon>
        <taxon>rosids</taxon>
        <taxon>fabids</taxon>
        <taxon>Fabales</taxon>
        <taxon>Fabaceae</taxon>
        <taxon>Papilionoideae</taxon>
        <taxon>50 kb inversion clade</taxon>
        <taxon>NPAAA clade</taxon>
        <taxon>Hologalegina</taxon>
        <taxon>IRL clade</taxon>
        <taxon>Trifolieae</taxon>
        <taxon>Trifolium</taxon>
    </lineage>
</organism>
<dbReference type="EMBL" id="CASHSV030000109">
    <property type="protein sequence ID" value="CAJ2646567.1"/>
    <property type="molecule type" value="Genomic_DNA"/>
</dbReference>
<keyword evidence="2" id="KW-1185">Reference proteome</keyword>
<comment type="caution">
    <text evidence="1">The sequence shown here is derived from an EMBL/GenBank/DDBJ whole genome shotgun (WGS) entry which is preliminary data.</text>
</comment>
<reference evidence="1" key="1">
    <citation type="submission" date="2023-10" db="EMBL/GenBank/DDBJ databases">
        <authorList>
            <person name="Rodriguez Cubillos JULIANA M."/>
            <person name="De Vega J."/>
        </authorList>
    </citation>
    <scope>NUCLEOTIDE SEQUENCE</scope>
</reference>
<accession>A0ACB0JN79</accession>
<gene>
    <name evidence="1" type="ORF">MILVUS5_LOCUS15254</name>
</gene>
<proteinExistence type="predicted"/>
<evidence type="ECO:0000313" key="1">
    <source>
        <dbReference type="EMBL" id="CAJ2646567.1"/>
    </source>
</evidence>
<evidence type="ECO:0000313" key="2">
    <source>
        <dbReference type="Proteomes" id="UP001177021"/>
    </source>
</evidence>
<sequence>MKRKKLSIPSARFSQRCNKAKGKVVDEMQNHELCPYFDNIPSHLTVQILLQLPIKSLLICKCVCKIWKTLISDPHFAKLHFQKTPASLMIRTLDHRRVSRTLYLLECEPEKYEIGSDRCLKLQPIFKLPLRDAKSLREKVMNKPKRPVRAMRLTLTKNNDGDSQMLNVDVKPHYDSFGIVNSCNGLFCLCCPFEGSPLVICNPVTGEFMRLPKATYTPSVPQIGQFVTSNRLSNLEPVGFGFGFQPKTNEYKVIQIWKKFVRNDNHRVFERMIFEINTLGMPSWRNVEVDPQVSNSRLEYPTCLNGVIHWIRFEGQTQNRSILCFCLESESLQSFPSPPHVFNNHNIISPDECIRMGESRGLLYICDASFDYVTMWVMNEYGIGESWTKVYNIDTSISSLGRPDRHYGLCWPLKHFEDGASILLYHSQNRLIYYEPEKYGFKVFRICGTDSILVQIIPHSKSNLIKRCCERRQY</sequence>